<reference evidence="2" key="3">
    <citation type="submission" date="2015-04" db="UniProtKB">
        <authorList>
            <consortium name="EnsemblPlants"/>
        </authorList>
    </citation>
    <scope>IDENTIFICATION</scope>
</reference>
<feature type="region of interest" description="Disordered" evidence="1">
    <location>
        <begin position="117"/>
        <end position="140"/>
    </location>
</feature>
<feature type="region of interest" description="Disordered" evidence="1">
    <location>
        <begin position="826"/>
        <end position="932"/>
    </location>
</feature>
<dbReference type="eggNOG" id="ENOG502RM6I">
    <property type="taxonomic scope" value="Eukaryota"/>
</dbReference>
<feature type="compositionally biased region" description="Low complexity" evidence="1">
    <location>
        <begin position="16"/>
        <end position="30"/>
    </location>
</feature>
<dbReference type="PANTHER" id="PTHR34361:SF10">
    <property type="entry name" value="EXPRESSED PROTEIN"/>
    <property type="match status" value="1"/>
</dbReference>
<name>A0A0D9XLX3_9ORYZ</name>
<dbReference type="AlphaFoldDB" id="A0A0D9XLX3"/>
<dbReference type="EnsemblPlants" id="LPERR10G13000.2">
    <property type="protein sequence ID" value="LPERR10G13000.2"/>
    <property type="gene ID" value="LPERR10G13000"/>
</dbReference>
<accession>A0A0D9XLX3</accession>
<proteinExistence type="predicted"/>
<dbReference type="Gramene" id="LPERR10G13000.2">
    <property type="protein sequence ID" value="LPERR10G13000.2"/>
    <property type="gene ID" value="LPERR10G13000"/>
</dbReference>
<sequence>MLPYPTDHLSSPPPYAAATAPSSLSPSAAPFTVDCPRPSSADPHHRAPNPTGLDLPTAPSLYAAAGGGGDWGSASWMDPPSSYMAPVAAPPAYKGEGPASAPYGIFPGTHFGNFLDIPPLRSESSQSTSAKGPGTWLGTSEVLPSGVGTSVFSQQQNTFVHKSEDAEPYPTQRGLLQYPPQYPAYEKYMTQLSACSSDMRPPVMWTTPVNSSEVAEQMFPVMNKNAGESSSSFSSYMNPCRINLDYFDCMWNEQKDLGHQTADKHHKKWRSSATASNMATGGNHLFNSLGADHHVVRCLGNGRPVQESSEMKSDWGIFNSKVSPPEVGYVQSREFSSDMPEINNPTVDSPCWKGAPAAYPHSFGIMKNTDNPNYVKGVGGYNSSHQIEQAPGWSLKYSDLFSKQQEVSASESVKSDALKTFKLPVARKNYEDNKDVPLVTAGIYNGTGNDGSYFPEEQDTRRQKCYDSAEDFKNEAAGREENPSASKGKLLSEDSAYHIASITEESLNRRPIPLGSAPRLPVEDLSESLHVNVSSQAVGADECTVSQICTKGVQKQPHYYSDAGGNMLKTSCESSSMSPAMLLKQMHSLSVMFISTCNGGPSLQGYEEELLQSVIQNLRDASSSRSKDQNMSHSRNNLWMAMPGHSIVENSSELKNSISQAVAKLPEDKMLADIDVSQLTIYKNLWIEAEASACKLKYELQLTRMKLATMKNRNNTQVPVDSSKDNKAFISTISNGKRQNCDKESTAYPVNLQSLGEDSCDGQPPVVNRCIVDGADAEVTKKLKYLQSNLENRCSSRENNFKEQEEASKISCALEDAVMARLKVLNSRPDNMTSSKEENTNQQLDMSKNRPDNIDDAVMSRLRILKSRPDNITPLDQESSKEKTDESTDTADLIDNTVMSRLRILKSRPDNSTPLDQESSKQKPDESTDTTDLIDNAVMSRLRILKSRPDNLTPLYQVSSKHKPDEGTDAEDMTDNAVMSRLRILKCRNDNINALADVSKQHVEGYTDQSNWDKDGVMAKIQAPNGEVASISLGCQNILHSGNVMKHLEGKDSINLLGDTTCSDEDNGCNALSDEVNDKSAVQSDDSFAMNHCWQQTTMDTHICTAGSQENSLISSSVHKYDIFPPEWEHVLKENFFHPGK</sequence>
<dbReference type="PANTHER" id="PTHR34361">
    <property type="entry name" value="OS08G0157800 PROTEIN"/>
    <property type="match status" value="1"/>
</dbReference>
<organism evidence="2 3">
    <name type="scientific">Leersia perrieri</name>
    <dbReference type="NCBI Taxonomy" id="77586"/>
    <lineage>
        <taxon>Eukaryota</taxon>
        <taxon>Viridiplantae</taxon>
        <taxon>Streptophyta</taxon>
        <taxon>Embryophyta</taxon>
        <taxon>Tracheophyta</taxon>
        <taxon>Spermatophyta</taxon>
        <taxon>Magnoliopsida</taxon>
        <taxon>Liliopsida</taxon>
        <taxon>Poales</taxon>
        <taxon>Poaceae</taxon>
        <taxon>BOP clade</taxon>
        <taxon>Oryzoideae</taxon>
        <taxon>Oryzeae</taxon>
        <taxon>Oryzinae</taxon>
        <taxon>Leersia</taxon>
    </lineage>
</organism>
<evidence type="ECO:0000313" key="3">
    <source>
        <dbReference type="Proteomes" id="UP000032180"/>
    </source>
</evidence>
<evidence type="ECO:0000256" key="1">
    <source>
        <dbReference type="SAM" id="MobiDB-lite"/>
    </source>
</evidence>
<dbReference type="Proteomes" id="UP000032180">
    <property type="component" value="Chromosome 10"/>
</dbReference>
<protein>
    <submittedName>
        <fullName evidence="2">Uncharacterized protein</fullName>
    </submittedName>
</protein>
<reference evidence="3" key="2">
    <citation type="submission" date="2013-12" db="EMBL/GenBank/DDBJ databases">
        <authorList>
            <person name="Yu Y."/>
            <person name="Lee S."/>
            <person name="de Baynast K."/>
            <person name="Wissotski M."/>
            <person name="Liu L."/>
            <person name="Talag J."/>
            <person name="Goicoechea J."/>
            <person name="Angelova A."/>
            <person name="Jetty R."/>
            <person name="Kudrna D."/>
            <person name="Golser W."/>
            <person name="Rivera L."/>
            <person name="Zhang J."/>
            <person name="Wing R."/>
        </authorList>
    </citation>
    <scope>NUCLEOTIDE SEQUENCE</scope>
</reference>
<dbReference type="STRING" id="77586.A0A0D9XLX3"/>
<keyword evidence="3" id="KW-1185">Reference proteome</keyword>
<feature type="compositionally biased region" description="Polar residues" evidence="1">
    <location>
        <begin position="828"/>
        <end position="846"/>
    </location>
</feature>
<feature type="region of interest" description="Disordered" evidence="1">
    <location>
        <begin position="1"/>
        <end position="55"/>
    </location>
</feature>
<evidence type="ECO:0000313" key="2">
    <source>
        <dbReference type="EnsemblPlants" id="LPERR10G13000.2"/>
    </source>
</evidence>
<reference evidence="2 3" key="1">
    <citation type="submission" date="2012-08" db="EMBL/GenBank/DDBJ databases">
        <title>Oryza genome evolution.</title>
        <authorList>
            <person name="Wing R.A."/>
        </authorList>
    </citation>
    <scope>NUCLEOTIDE SEQUENCE</scope>
</reference>